<name>A0ABT0HVA8_9BACT</name>
<dbReference type="EMBL" id="JALPRF010000023">
    <property type="protein sequence ID" value="MCK8496139.1"/>
    <property type="molecule type" value="Genomic_DNA"/>
</dbReference>
<keyword evidence="3" id="KW-1185">Reference proteome</keyword>
<dbReference type="Proteomes" id="UP001202180">
    <property type="component" value="Unassembled WGS sequence"/>
</dbReference>
<proteinExistence type="predicted"/>
<feature type="non-terminal residue" evidence="2">
    <location>
        <position position="1"/>
    </location>
</feature>
<protein>
    <recommendedName>
        <fullName evidence="4">Mobilization protein</fullName>
    </recommendedName>
</protein>
<feature type="compositionally biased region" description="Basic and acidic residues" evidence="1">
    <location>
        <begin position="57"/>
        <end position="80"/>
    </location>
</feature>
<organism evidence="2 3">
    <name type="scientific">Spirosoma liriopis</name>
    <dbReference type="NCBI Taxonomy" id="2937440"/>
    <lineage>
        <taxon>Bacteria</taxon>
        <taxon>Pseudomonadati</taxon>
        <taxon>Bacteroidota</taxon>
        <taxon>Cytophagia</taxon>
        <taxon>Cytophagales</taxon>
        <taxon>Cytophagaceae</taxon>
        <taxon>Spirosoma</taxon>
    </lineage>
</organism>
<feature type="region of interest" description="Disordered" evidence="1">
    <location>
        <begin position="57"/>
        <end position="86"/>
    </location>
</feature>
<reference evidence="2 3" key="1">
    <citation type="submission" date="2022-04" db="EMBL/GenBank/DDBJ databases">
        <title>Spirosoma sp. strain RP8 genome sequencing and assembly.</title>
        <authorList>
            <person name="Jung Y."/>
        </authorList>
    </citation>
    <scope>NUCLEOTIDE SEQUENCE [LARGE SCALE GENOMIC DNA]</scope>
    <source>
        <strain evidence="2 3">RP8</strain>
    </source>
</reference>
<comment type="caution">
    <text evidence="2">The sequence shown here is derived from an EMBL/GenBank/DDBJ whole genome shotgun (WGS) entry which is preliminary data.</text>
</comment>
<sequence>DNDFNPRLEKKGYKILKDAKGTFYLTDPKTEVRLNLVTAQIKGEFLSELVHETVQRGIKEEQQEKQKKAQKPEVKNDQNRGYKIRR</sequence>
<dbReference type="RefSeq" id="WP_248481026.1">
    <property type="nucleotide sequence ID" value="NZ_JALPRF010000023.1"/>
</dbReference>
<evidence type="ECO:0000313" key="2">
    <source>
        <dbReference type="EMBL" id="MCK8496139.1"/>
    </source>
</evidence>
<evidence type="ECO:0000256" key="1">
    <source>
        <dbReference type="SAM" id="MobiDB-lite"/>
    </source>
</evidence>
<gene>
    <name evidence="2" type="ORF">M0L20_30010</name>
</gene>
<evidence type="ECO:0008006" key="4">
    <source>
        <dbReference type="Google" id="ProtNLM"/>
    </source>
</evidence>
<accession>A0ABT0HVA8</accession>
<evidence type="ECO:0000313" key="3">
    <source>
        <dbReference type="Proteomes" id="UP001202180"/>
    </source>
</evidence>